<dbReference type="InterPro" id="IPR001952">
    <property type="entry name" value="Alkaline_phosphatase"/>
</dbReference>
<accession>A0A0A2ESF3</accession>
<dbReference type="PANTHER" id="PTHR11596">
    <property type="entry name" value="ALKALINE PHOSPHATASE"/>
    <property type="match status" value="1"/>
</dbReference>
<evidence type="ECO:0000256" key="4">
    <source>
        <dbReference type="RuleBase" id="RU003946"/>
    </source>
</evidence>
<feature type="binding site" evidence="3">
    <location>
        <position position="159"/>
    </location>
    <ligand>
        <name>Mg(2+)</name>
        <dbReference type="ChEBI" id="CHEBI:18420"/>
    </ligand>
</feature>
<dbReference type="CDD" id="cd16012">
    <property type="entry name" value="ALP"/>
    <property type="match status" value="1"/>
</dbReference>
<feature type="active site" description="Phosphoserine intermediate" evidence="2">
    <location>
        <position position="92"/>
    </location>
</feature>
<comment type="cofactor">
    <cofactor evidence="3">
        <name>Mg(2+)</name>
        <dbReference type="ChEBI" id="CHEBI:18420"/>
    </cofactor>
    <text evidence="3">Binds 1 Mg(2+) ion.</text>
</comment>
<dbReference type="Proteomes" id="UP000030125">
    <property type="component" value="Unassembled WGS sequence"/>
</dbReference>
<dbReference type="Pfam" id="PF00245">
    <property type="entry name" value="Alk_phosphatase"/>
    <property type="match status" value="1"/>
</dbReference>
<dbReference type="eggNOG" id="COG1785">
    <property type="taxonomic scope" value="Bacteria"/>
</dbReference>
<keyword evidence="1" id="KW-0597">Phosphoprotein</keyword>
<feature type="binding site" evidence="3">
    <location>
        <position position="280"/>
    </location>
    <ligand>
        <name>Zn(2+)</name>
        <dbReference type="ChEBI" id="CHEBI:29105"/>
        <label>2</label>
    </ligand>
</feature>
<feature type="binding site" evidence="3">
    <location>
        <position position="323"/>
    </location>
    <ligand>
        <name>Zn(2+)</name>
        <dbReference type="ChEBI" id="CHEBI:29105"/>
        <label>2</label>
    </ligand>
</feature>
<evidence type="ECO:0000256" key="2">
    <source>
        <dbReference type="PIRSR" id="PIRSR601952-1"/>
    </source>
</evidence>
<keyword evidence="3" id="KW-0479">Metal-binding</keyword>
<dbReference type="STRING" id="36874.HQ34_01960"/>
<dbReference type="SUPFAM" id="SSF53649">
    <property type="entry name" value="Alkaline phosphatase-like"/>
    <property type="match status" value="1"/>
</dbReference>
<dbReference type="Gene3D" id="3.40.720.10">
    <property type="entry name" value="Alkaline Phosphatase, subunit A"/>
    <property type="match status" value="1"/>
</dbReference>
<feature type="binding site" evidence="3">
    <location>
        <position position="444"/>
    </location>
    <ligand>
        <name>Zn(2+)</name>
        <dbReference type="ChEBI" id="CHEBI:29105"/>
        <label>2</label>
    </ligand>
</feature>
<reference evidence="5 6" key="1">
    <citation type="submission" date="2014-08" db="EMBL/GenBank/DDBJ databases">
        <title>Porphyromonas cangingivalis strain:COT-109_OH1386 Genome sequencing.</title>
        <authorList>
            <person name="Wallis C."/>
            <person name="Deusch O."/>
            <person name="O'Flynn C."/>
            <person name="Davis I."/>
            <person name="Jospin G."/>
            <person name="Darling A.E."/>
            <person name="Coil D.A."/>
            <person name="Alexiev A."/>
            <person name="Horsfall A."/>
            <person name="Kirkwood N."/>
            <person name="Harris S."/>
            <person name="Eisen J.A."/>
        </authorList>
    </citation>
    <scope>NUCLEOTIDE SEQUENCE [LARGE SCALE GENOMIC DNA]</scope>
    <source>
        <strain evidence="6">COT-109 OH1386</strain>
    </source>
</reference>
<dbReference type="GO" id="GO:0046872">
    <property type="term" value="F:metal ion binding"/>
    <property type="evidence" value="ECO:0007669"/>
    <property type="project" value="UniProtKB-KW"/>
</dbReference>
<comment type="caution">
    <text evidence="5">The sequence shown here is derived from an EMBL/GenBank/DDBJ whole genome shotgun (WGS) entry which is preliminary data.</text>
</comment>
<dbReference type="SMART" id="SM00098">
    <property type="entry name" value="alkPPc"/>
    <property type="match status" value="1"/>
</dbReference>
<feature type="binding site" evidence="3">
    <location>
        <position position="46"/>
    </location>
    <ligand>
        <name>Mg(2+)</name>
        <dbReference type="ChEBI" id="CHEBI:18420"/>
    </ligand>
</feature>
<dbReference type="InterPro" id="IPR017850">
    <property type="entry name" value="Alkaline_phosphatase_core_sf"/>
</dbReference>
<evidence type="ECO:0000313" key="6">
    <source>
        <dbReference type="Proteomes" id="UP000030125"/>
    </source>
</evidence>
<evidence type="ECO:0000313" key="5">
    <source>
        <dbReference type="EMBL" id="KGN80420.1"/>
    </source>
</evidence>
<name>A0A0A2ESF3_PORCN</name>
<feature type="binding site" evidence="3">
    <location>
        <position position="46"/>
    </location>
    <ligand>
        <name>Zn(2+)</name>
        <dbReference type="ChEBI" id="CHEBI:29105"/>
        <label>2</label>
    </ligand>
</feature>
<evidence type="ECO:0000256" key="1">
    <source>
        <dbReference type="ARBA" id="ARBA00022553"/>
    </source>
</evidence>
<organism evidence="5 6">
    <name type="scientific">Porphyromonas cangingivalis</name>
    <dbReference type="NCBI Taxonomy" id="36874"/>
    <lineage>
        <taxon>Bacteria</taxon>
        <taxon>Pseudomonadati</taxon>
        <taxon>Bacteroidota</taxon>
        <taxon>Bacteroidia</taxon>
        <taxon>Bacteroidales</taxon>
        <taxon>Porphyromonadaceae</taxon>
        <taxon>Porphyromonas</taxon>
    </lineage>
</organism>
<evidence type="ECO:0000256" key="3">
    <source>
        <dbReference type="PIRSR" id="PIRSR601952-2"/>
    </source>
</evidence>
<dbReference type="PRINTS" id="PR00113">
    <property type="entry name" value="ALKPHPHTASE"/>
</dbReference>
<comment type="cofactor">
    <cofactor evidence="3">
        <name>Zn(2+)</name>
        <dbReference type="ChEBI" id="CHEBI:29105"/>
    </cofactor>
    <text evidence="3">Binds 2 Zn(2+) ions.</text>
</comment>
<keyword evidence="3" id="KW-0862">Zinc</keyword>
<dbReference type="GO" id="GO:0004035">
    <property type="term" value="F:alkaline phosphatase activity"/>
    <property type="evidence" value="ECO:0007669"/>
    <property type="project" value="TreeGrafter"/>
</dbReference>
<dbReference type="RefSeq" id="WP_036851623.1">
    <property type="nucleotide sequence ID" value="NZ_JQJD01000040.1"/>
</dbReference>
<dbReference type="EMBL" id="JQJD01000040">
    <property type="protein sequence ID" value="KGN80420.1"/>
    <property type="molecule type" value="Genomic_DNA"/>
</dbReference>
<keyword evidence="3" id="KW-0460">Magnesium</keyword>
<protein>
    <submittedName>
        <fullName evidence="5">Alkaline phosphatase</fullName>
    </submittedName>
</protein>
<sequence length="569" mass="63334">MQRRLSILLALILVFNGLFGTTMFGAENGKARKIRPVKNVILMIADGASLPALSLARWYQRTQDPKNTRLHLDPYLSGTILTYCSNAPIGDSAPTTSCYMTGIPSIKGFVSTYPYSDGANDLIPLEASREYSPIMTLLEATRILQDRRTGLVFTCEFPHATPADCSAHSYNRKRYEWIAPQMIHSNLDVVIGGGASLITPERKKTLEALDNKVYLNDLEGMRAHEDGKMWSLFGDMDMPYDIDRDPLKMPSLAEMTSTAIKHLDDDDEGFFLMVEGSKVDWAAHANDPVGIATEFLAFDRACQVALDFAKKDGNTVVIMTSDHGNSGLSIGVQGLNNYSGASQDKLFGPLVRVKKTADGIATILQEVPFTQASEVFRKEAGIELTTEDLAQLQHVDGYKQSPLPVSERNIGKGKKEALYSGSLSSFVAHIFRKNMYFGFTTFGHTGEDVFLAVYAPEDTQRMMGFNTNIELHDYMRALLGLETSMITLTDKYFAPHDKVFKGMNVTIKGKKPEEKQLIVRHKGKTMTISAFSADVQLNKKKFRTKTPAVYVDKKDLFYIDISLLDELKD</sequence>
<feature type="binding site" evidence="3">
    <location>
        <position position="275"/>
    </location>
    <ligand>
        <name>Mg(2+)</name>
        <dbReference type="ChEBI" id="CHEBI:18420"/>
    </ligand>
</feature>
<dbReference type="Gene3D" id="1.10.60.40">
    <property type="match status" value="1"/>
</dbReference>
<dbReference type="OrthoDB" id="9794455at2"/>
<dbReference type="AlphaFoldDB" id="A0A0A2ESF3"/>
<feature type="binding site" evidence="3">
    <location>
        <position position="322"/>
    </location>
    <ligand>
        <name>Zn(2+)</name>
        <dbReference type="ChEBI" id="CHEBI:29105"/>
        <label>2</label>
    </ligand>
</feature>
<dbReference type="PANTHER" id="PTHR11596:SF5">
    <property type="entry name" value="ALKALINE PHOSPHATASE"/>
    <property type="match status" value="1"/>
</dbReference>
<feature type="binding site" evidence="3">
    <location>
        <position position="284"/>
    </location>
    <ligand>
        <name>Zn(2+)</name>
        <dbReference type="ChEBI" id="CHEBI:29105"/>
        <label>2</label>
    </ligand>
</feature>
<proteinExistence type="inferred from homology"/>
<keyword evidence="6" id="KW-1185">Reference proteome</keyword>
<gene>
    <name evidence="5" type="ORF">HQ35_05500</name>
</gene>
<comment type="similarity">
    <text evidence="4">Belongs to the alkaline phosphatase family.</text>
</comment>
<feature type="binding site" evidence="3">
    <location>
        <position position="161"/>
    </location>
    <ligand>
        <name>Mg(2+)</name>
        <dbReference type="ChEBI" id="CHEBI:18420"/>
    </ligand>
</feature>